<dbReference type="GO" id="GO:0046294">
    <property type="term" value="P:formaldehyde catabolic process"/>
    <property type="evidence" value="ECO:0007669"/>
    <property type="project" value="InterPro"/>
</dbReference>
<evidence type="ECO:0000256" key="8">
    <source>
        <dbReference type="RuleBase" id="RU363068"/>
    </source>
</evidence>
<accession>A0A2W5N1Z0</accession>
<evidence type="ECO:0000313" key="10">
    <source>
        <dbReference type="Proteomes" id="UP000249417"/>
    </source>
</evidence>
<keyword evidence="4 8" id="KW-0378">Hydrolase</keyword>
<feature type="active site" description="Charge relay system" evidence="7">
    <location>
        <position position="258"/>
    </location>
</feature>
<name>A0A2W5N1Z0_9BACT</name>
<comment type="similarity">
    <text evidence="1 8">Belongs to the esterase D family.</text>
</comment>
<dbReference type="GO" id="GO:0018738">
    <property type="term" value="F:S-formylglutathione hydrolase activity"/>
    <property type="evidence" value="ECO:0007669"/>
    <property type="project" value="UniProtKB-UniRule"/>
</dbReference>
<dbReference type="InterPro" id="IPR029058">
    <property type="entry name" value="AB_hydrolase_fold"/>
</dbReference>
<dbReference type="InterPro" id="IPR000801">
    <property type="entry name" value="Esterase-like"/>
</dbReference>
<feature type="active site" description="Charge relay system" evidence="7">
    <location>
        <position position="149"/>
    </location>
</feature>
<proteinExistence type="inferred from homology"/>
<protein>
    <recommendedName>
        <fullName evidence="2 6">S-formylglutathione hydrolase</fullName>
        <ecNumber evidence="2 6">3.1.2.12</ecNumber>
    </recommendedName>
</protein>
<comment type="function">
    <text evidence="8">Serine hydrolase involved in the detoxification of formaldehyde.</text>
</comment>
<dbReference type="NCBIfam" id="TIGR02821">
    <property type="entry name" value="fghA_ester_D"/>
    <property type="match status" value="1"/>
</dbReference>
<feature type="active site" description="Charge relay system" evidence="7">
    <location>
        <position position="225"/>
    </location>
</feature>
<dbReference type="InterPro" id="IPR014186">
    <property type="entry name" value="S-formylglutathione_hydrol"/>
</dbReference>
<gene>
    <name evidence="9" type="primary">fghA</name>
    <name evidence="9" type="ORF">DI551_03370</name>
</gene>
<dbReference type="Gene3D" id="3.40.50.1820">
    <property type="entry name" value="alpha/beta hydrolase"/>
    <property type="match status" value="1"/>
</dbReference>
<comment type="caution">
    <text evidence="9">The sequence shown here is derived from an EMBL/GenBank/DDBJ whole genome shotgun (WGS) entry which is preliminary data.</text>
</comment>
<evidence type="ECO:0000313" key="9">
    <source>
        <dbReference type="EMBL" id="PZQ47416.1"/>
    </source>
</evidence>
<keyword evidence="3 8" id="KW-0719">Serine esterase</keyword>
<evidence type="ECO:0000256" key="3">
    <source>
        <dbReference type="ARBA" id="ARBA00022487"/>
    </source>
</evidence>
<evidence type="ECO:0000256" key="4">
    <source>
        <dbReference type="ARBA" id="ARBA00022801"/>
    </source>
</evidence>
<dbReference type="EMBL" id="QFQB01000013">
    <property type="protein sequence ID" value="PZQ47416.1"/>
    <property type="molecule type" value="Genomic_DNA"/>
</dbReference>
<dbReference type="PANTHER" id="PTHR10061:SF0">
    <property type="entry name" value="S-FORMYLGLUTATHIONE HYDROLASE"/>
    <property type="match status" value="1"/>
</dbReference>
<evidence type="ECO:0000256" key="5">
    <source>
        <dbReference type="ARBA" id="ARBA00047590"/>
    </source>
</evidence>
<evidence type="ECO:0000256" key="1">
    <source>
        <dbReference type="ARBA" id="ARBA00005622"/>
    </source>
</evidence>
<comment type="catalytic activity">
    <reaction evidence="5 8">
        <text>S-formylglutathione + H2O = formate + glutathione + H(+)</text>
        <dbReference type="Rhea" id="RHEA:14961"/>
        <dbReference type="ChEBI" id="CHEBI:15377"/>
        <dbReference type="ChEBI" id="CHEBI:15378"/>
        <dbReference type="ChEBI" id="CHEBI:15740"/>
        <dbReference type="ChEBI" id="CHEBI:57688"/>
        <dbReference type="ChEBI" id="CHEBI:57925"/>
        <dbReference type="EC" id="3.1.2.12"/>
    </reaction>
</comment>
<sequence>MPMETVSSQKCFGGTIGVYRHDSAETKCSMRFSLFLPPQADNGPVPVLFWLSGLTCTEENFTTKAGAYAKAAELGLAIVAPDTSPRGEGVPDDPAYDLGQGAGFYVDATQEPWANNFRMESYIVKELPALLKTEFPNADLKRAGIFGHSMGGHGALKLFFRHRDVFQSVSAFAPIVAPTYVPWGQKAFTAYLGDKKEVWAKHDSCALALMSKNVPEILIDVGTKDQFLEEQLKPGAFEGVCKKANIPLKLRRQPGYDHSYFFIQSFISDHLEHHDKQLKALIF</sequence>
<dbReference type="GO" id="GO:0052689">
    <property type="term" value="F:carboxylic ester hydrolase activity"/>
    <property type="evidence" value="ECO:0007669"/>
    <property type="project" value="UniProtKB-KW"/>
</dbReference>
<dbReference type="SUPFAM" id="SSF53474">
    <property type="entry name" value="alpha/beta-Hydrolases"/>
    <property type="match status" value="1"/>
</dbReference>
<organism evidence="9 10">
    <name type="scientific">Micavibrio aeruginosavorus</name>
    <dbReference type="NCBI Taxonomy" id="349221"/>
    <lineage>
        <taxon>Bacteria</taxon>
        <taxon>Pseudomonadati</taxon>
        <taxon>Bdellovibrionota</taxon>
        <taxon>Bdellovibrionia</taxon>
        <taxon>Bdellovibrionales</taxon>
        <taxon>Pseudobdellovibrionaceae</taxon>
        <taxon>Micavibrio</taxon>
    </lineage>
</organism>
<dbReference type="EC" id="3.1.2.12" evidence="2 6"/>
<dbReference type="Pfam" id="PF00756">
    <property type="entry name" value="Esterase"/>
    <property type="match status" value="1"/>
</dbReference>
<evidence type="ECO:0000256" key="7">
    <source>
        <dbReference type="PIRSR" id="PIRSR614186-1"/>
    </source>
</evidence>
<dbReference type="FunFam" id="3.40.50.1820:FF:000002">
    <property type="entry name" value="S-formylglutathione hydrolase"/>
    <property type="match status" value="1"/>
</dbReference>
<dbReference type="GO" id="GO:0005829">
    <property type="term" value="C:cytosol"/>
    <property type="evidence" value="ECO:0007669"/>
    <property type="project" value="TreeGrafter"/>
</dbReference>
<evidence type="ECO:0000256" key="6">
    <source>
        <dbReference type="NCBIfam" id="TIGR02821"/>
    </source>
</evidence>
<evidence type="ECO:0000256" key="2">
    <source>
        <dbReference type="ARBA" id="ARBA00012479"/>
    </source>
</evidence>
<reference evidence="9 10" key="1">
    <citation type="submission" date="2017-08" db="EMBL/GenBank/DDBJ databases">
        <title>Infants hospitalized years apart are colonized by the same room-sourced microbial strains.</title>
        <authorList>
            <person name="Brooks B."/>
            <person name="Olm M.R."/>
            <person name="Firek B.A."/>
            <person name="Baker R."/>
            <person name="Thomas B.C."/>
            <person name="Morowitz M.J."/>
            <person name="Banfield J.F."/>
        </authorList>
    </citation>
    <scope>NUCLEOTIDE SEQUENCE [LARGE SCALE GENOMIC DNA]</scope>
    <source>
        <strain evidence="9">S2_005_002_R2_29</strain>
    </source>
</reference>
<dbReference type="PANTHER" id="PTHR10061">
    <property type="entry name" value="S-FORMYLGLUTATHIONE HYDROLASE"/>
    <property type="match status" value="1"/>
</dbReference>
<dbReference type="AlphaFoldDB" id="A0A2W5N1Z0"/>
<dbReference type="Proteomes" id="UP000249417">
    <property type="component" value="Unassembled WGS sequence"/>
</dbReference>